<sequence length="172" mass="19000">MSIRAAHLPCMARLMAPSISSVRARMTSRAVGNLLPAKCRQLSSSSETLGGAHPEWATSLSQAVRRGTTHLRLRESEELICGEPCCAAFGKRCLCRLSMFLERLSHIKHLDLSKCELDRLPEVWRMPQLETLDVSDNLLDDLPVELASAAKLRAVRAVGNPLTKGMLHNAHH</sequence>
<dbReference type="InterPro" id="IPR032675">
    <property type="entry name" value="LRR_dom_sf"/>
</dbReference>
<proteinExistence type="predicted"/>
<dbReference type="AlphaFoldDB" id="A0A7S4B3D0"/>
<dbReference type="Gene3D" id="3.80.10.10">
    <property type="entry name" value="Ribonuclease Inhibitor"/>
    <property type="match status" value="1"/>
</dbReference>
<evidence type="ECO:0000313" key="1">
    <source>
        <dbReference type="EMBL" id="CAE0752578.1"/>
    </source>
</evidence>
<dbReference type="EMBL" id="HBIZ01008837">
    <property type="protein sequence ID" value="CAE0752578.1"/>
    <property type="molecule type" value="Transcribed_RNA"/>
</dbReference>
<dbReference type="SUPFAM" id="SSF52058">
    <property type="entry name" value="L domain-like"/>
    <property type="match status" value="1"/>
</dbReference>
<organism evidence="1">
    <name type="scientific">Chrysotila carterae</name>
    <name type="common">Marine alga</name>
    <name type="synonym">Syracosphaera carterae</name>
    <dbReference type="NCBI Taxonomy" id="13221"/>
    <lineage>
        <taxon>Eukaryota</taxon>
        <taxon>Haptista</taxon>
        <taxon>Haptophyta</taxon>
        <taxon>Prymnesiophyceae</taxon>
        <taxon>Isochrysidales</taxon>
        <taxon>Isochrysidaceae</taxon>
        <taxon>Chrysotila</taxon>
    </lineage>
</organism>
<protein>
    <recommendedName>
        <fullName evidence="2">Leucine-rich repeat-containing protein 51</fullName>
    </recommendedName>
</protein>
<name>A0A7S4B3D0_CHRCT</name>
<accession>A0A7S4B3D0</accession>
<reference evidence="1" key="1">
    <citation type="submission" date="2021-01" db="EMBL/GenBank/DDBJ databases">
        <authorList>
            <person name="Corre E."/>
            <person name="Pelletier E."/>
            <person name="Niang G."/>
            <person name="Scheremetjew M."/>
            <person name="Finn R."/>
            <person name="Kale V."/>
            <person name="Holt S."/>
            <person name="Cochrane G."/>
            <person name="Meng A."/>
            <person name="Brown T."/>
            <person name="Cohen L."/>
        </authorList>
    </citation>
    <scope>NUCLEOTIDE SEQUENCE</scope>
    <source>
        <strain evidence="1">CCMP645</strain>
    </source>
</reference>
<evidence type="ECO:0008006" key="2">
    <source>
        <dbReference type="Google" id="ProtNLM"/>
    </source>
</evidence>
<gene>
    <name evidence="1" type="ORF">PCAR00345_LOCUS5163</name>
</gene>